<reference evidence="1 2" key="1">
    <citation type="submission" date="2017-11" db="EMBL/GenBank/DDBJ databases">
        <title>Genome sequencing of a diverse group of Pseudomonas species.</title>
        <authorList>
            <person name="Loper J."/>
        </authorList>
    </citation>
    <scope>NUCLEOTIDE SEQUENCE [LARGE SCALE GENOMIC DNA]</scope>
    <source>
        <strain evidence="1 2">LMG 25716</strain>
    </source>
</reference>
<dbReference type="Proteomes" id="UP000232455">
    <property type="component" value="Unassembled WGS sequence"/>
</dbReference>
<organism evidence="1 2">
    <name type="scientific">Pseudomonas baetica</name>
    <dbReference type="NCBI Taxonomy" id="674054"/>
    <lineage>
        <taxon>Bacteria</taxon>
        <taxon>Pseudomonadati</taxon>
        <taxon>Pseudomonadota</taxon>
        <taxon>Gammaproteobacteria</taxon>
        <taxon>Pseudomonadales</taxon>
        <taxon>Pseudomonadaceae</taxon>
        <taxon>Pseudomonas</taxon>
    </lineage>
</organism>
<dbReference type="EMBL" id="PHHE01000001">
    <property type="protein sequence ID" value="PKA68160.1"/>
    <property type="molecule type" value="Genomic_DNA"/>
</dbReference>
<sequence>MYDKADPRSSLYTSAAAQRYAAAQYARFYEKTPTEERDGEYRAWYARGQNFICVYLEGQAGAVFSRLGQVDEFCVLIPDAATALEIQATGKAAVAVAGESIAFVPPGDSSIRVTQSGRLVLIFTTRSADLCAKCINADSYVDARENIPPFQPWPEPVGGYQLRHYRLNVAPAPGRFGRIWRCSTLMINFLEAQVGPRDVTKLSPHHHDDFEQGSFALDGAFVHHIRWPWTPNLHDWLADDHEHCGSPSIAVIPPPAIHTSMGVAPGLNQLIDIFSPPRMDFSLQDGWVLNADDYPLPA</sequence>
<accession>A0ABX4PVT2</accession>
<evidence type="ECO:0000313" key="2">
    <source>
        <dbReference type="Proteomes" id="UP000232455"/>
    </source>
</evidence>
<dbReference type="Gene3D" id="2.60.120.10">
    <property type="entry name" value="Jelly Rolls"/>
    <property type="match status" value="1"/>
</dbReference>
<proteinExistence type="predicted"/>
<name>A0ABX4PVT2_9PSED</name>
<dbReference type="RefSeq" id="WP_100845555.1">
    <property type="nucleotide sequence ID" value="NZ_PHHE01000001.1"/>
</dbReference>
<evidence type="ECO:0000313" key="1">
    <source>
        <dbReference type="EMBL" id="PKA68160.1"/>
    </source>
</evidence>
<comment type="caution">
    <text evidence="1">The sequence shown here is derived from an EMBL/GenBank/DDBJ whole genome shotgun (WGS) entry which is preliminary data.</text>
</comment>
<protein>
    <recommendedName>
        <fullName evidence="3">5-deoxy-glucuronate isomerase</fullName>
    </recommendedName>
</protein>
<dbReference type="InterPro" id="IPR014710">
    <property type="entry name" value="RmlC-like_jellyroll"/>
</dbReference>
<evidence type="ECO:0008006" key="3">
    <source>
        <dbReference type="Google" id="ProtNLM"/>
    </source>
</evidence>
<gene>
    <name evidence="1" type="ORF">ATI02_0905</name>
</gene>
<keyword evidence="2" id="KW-1185">Reference proteome</keyword>